<dbReference type="AlphaFoldDB" id="A0A8J2LN15"/>
<keyword evidence="2" id="KW-1185">Reference proteome</keyword>
<proteinExistence type="predicted"/>
<reference evidence="1" key="1">
    <citation type="submission" date="2021-06" db="EMBL/GenBank/DDBJ databases">
        <authorList>
            <person name="Hodson N. C."/>
            <person name="Mongue J. A."/>
            <person name="Jaron S. K."/>
        </authorList>
    </citation>
    <scope>NUCLEOTIDE SEQUENCE</scope>
</reference>
<name>A0A8J2LN15_9HEXA</name>
<comment type="caution">
    <text evidence="1">The sequence shown here is derived from an EMBL/GenBank/DDBJ whole genome shotgun (WGS) entry which is preliminary data.</text>
</comment>
<organism evidence="1 2">
    <name type="scientific">Allacma fusca</name>
    <dbReference type="NCBI Taxonomy" id="39272"/>
    <lineage>
        <taxon>Eukaryota</taxon>
        <taxon>Metazoa</taxon>
        <taxon>Ecdysozoa</taxon>
        <taxon>Arthropoda</taxon>
        <taxon>Hexapoda</taxon>
        <taxon>Collembola</taxon>
        <taxon>Symphypleona</taxon>
        <taxon>Sminthuridae</taxon>
        <taxon>Allacma</taxon>
    </lineage>
</organism>
<evidence type="ECO:0000313" key="1">
    <source>
        <dbReference type="EMBL" id="CAG7834953.1"/>
    </source>
</evidence>
<evidence type="ECO:0000313" key="2">
    <source>
        <dbReference type="Proteomes" id="UP000708208"/>
    </source>
</evidence>
<protein>
    <submittedName>
        <fullName evidence="1">Uncharacterized protein</fullName>
    </submittedName>
</protein>
<dbReference type="EMBL" id="CAJVCH010570448">
    <property type="protein sequence ID" value="CAG7834953.1"/>
    <property type="molecule type" value="Genomic_DNA"/>
</dbReference>
<sequence length="73" mass="8296">MQLLKRGFSWACRLWDWLKSAFKLDTNFLDLGVFGAAEIVGANPVMDRGEDILMTAYKIRLGQLETKIFQSLG</sequence>
<dbReference type="Proteomes" id="UP000708208">
    <property type="component" value="Unassembled WGS sequence"/>
</dbReference>
<gene>
    <name evidence="1" type="ORF">AFUS01_LOCUS44389</name>
</gene>
<accession>A0A8J2LN15</accession>